<feature type="domain" description="HTH marR-type" evidence="1">
    <location>
        <begin position="12"/>
        <end position="148"/>
    </location>
</feature>
<keyword evidence="3" id="KW-1185">Reference proteome</keyword>
<dbReference type="AlphaFoldDB" id="A0AAD1IM65"/>
<protein>
    <submittedName>
        <fullName evidence="2">MarR family transcriptional regulator</fullName>
    </submittedName>
</protein>
<dbReference type="PANTHER" id="PTHR33164:SF99">
    <property type="entry name" value="MARR FAMILY REGULATORY PROTEIN"/>
    <property type="match status" value="1"/>
</dbReference>
<dbReference type="SUPFAM" id="SSF46785">
    <property type="entry name" value="Winged helix' DNA-binding domain"/>
    <property type="match status" value="1"/>
</dbReference>
<accession>A0AAD1IM65</accession>
<name>A0AAD1IM65_9MYCO</name>
<dbReference type="EMBL" id="AP022586">
    <property type="protein sequence ID" value="BBY17336.1"/>
    <property type="molecule type" value="Genomic_DNA"/>
</dbReference>
<dbReference type="Proteomes" id="UP000466607">
    <property type="component" value="Chromosome"/>
</dbReference>
<gene>
    <name evidence="2" type="ORF">MLIT_29280</name>
</gene>
<dbReference type="Gene3D" id="1.10.10.10">
    <property type="entry name" value="Winged helix-like DNA-binding domain superfamily/Winged helix DNA-binding domain"/>
    <property type="match status" value="1"/>
</dbReference>
<proteinExistence type="predicted"/>
<dbReference type="PANTHER" id="PTHR33164">
    <property type="entry name" value="TRANSCRIPTIONAL REGULATOR, MARR FAMILY"/>
    <property type="match status" value="1"/>
</dbReference>
<reference evidence="2 3" key="1">
    <citation type="journal article" date="2019" name="Emerg. Microbes Infect.">
        <title>Comprehensive subspecies identification of 175 nontuberculous mycobacteria species based on 7547 genomic profiles.</title>
        <authorList>
            <person name="Matsumoto Y."/>
            <person name="Kinjo T."/>
            <person name="Motooka D."/>
            <person name="Nabeya D."/>
            <person name="Jung N."/>
            <person name="Uechi K."/>
            <person name="Horii T."/>
            <person name="Iida T."/>
            <person name="Fujita J."/>
            <person name="Nakamura S."/>
        </authorList>
    </citation>
    <scope>NUCLEOTIDE SEQUENCE [LARGE SCALE GENOMIC DNA]</scope>
    <source>
        <strain evidence="2 3">JCM 17423</strain>
    </source>
</reference>
<dbReference type="GO" id="GO:0006950">
    <property type="term" value="P:response to stress"/>
    <property type="evidence" value="ECO:0007669"/>
    <property type="project" value="TreeGrafter"/>
</dbReference>
<dbReference type="InterPro" id="IPR036388">
    <property type="entry name" value="WH-like_DNA-bd_sf"/>
</dbReference>
<sequence>MSDDDRRLDPSQRRAWLAYMRVYHRLEYEMNRQLQSDSGLSLADYTVLNALTNAPRDRAQVNVLATTIGWERSRLSHHLQRMSRRGLVERLESDGDRRATDVVLTDHGRREFEAAAPGHAARVKALFFADLTPAQDHALADILEAAYESILRNGTLPRPDIDEDRPRRRS</sequence>
<evidence type="ECO:0000259" key="1">
    <source>
        <dbReference type="PROSITE" id="PS50995"/>
    </source>
</evidence>
<dbReference type="SMART" id="SM00347">
    <property type="entry name" value="HTH_MARR"/>
    <property type="match status" value="1"/>
</dbReference>
<dbReference type="Pfam" id="PF12802">
    <property type="entry name" value="MarR_2"/>
    <property type="match status" value="1"/>
</dbReference>
<dbReference type="RefSeq" id="WP_234880137.1">
    <property type="nucleotide sequence ID" value="NZ_AP022586.1"/>
</dbReference>
<organism evidence="2 3">
    <name type="scientific">Mycolicibacterium litorale</name>
    <dbReference type="NCBI Taxonomy" id="758802"/>
    <lineage>
        <taxon>Bacteria</taxon>
        <taxon>Bacillati</taxon>
        <taxon>Actinomycetota</taxon>
        <taxon>Actinomycetes</taxon>
        <taxon>Mycobacteriales</taxon>
        <taxon>Mycobacteriaceae</taxon>
        <taxon>Mycolicibacterium</taxon>
    </lineage>
</organism>
<evidence type="ECO:0000313" key="2">
    <source>
        <dbReference type="EMBL" id="BBY17336.1"/>
    </source>
</evidence>
<dbReference type="InterPro" id="IPR039422">
    <property type="entry name" value="MarR/SlyA-like"/>
</dbReference>
<dbReference type="GO" id="GO:0003700">
    <property type="term" value="F:DNA-binding transcription factor activity"/>
    <property type="evidence" value="ECO:0007669"/>
    <property type="project" value="InterPro"/>
</dbReference>
<dbReference type="InterPro" id="IPR000835">
    <property type="entry name" value="HTH_MarR-typ"/>
</dbReference>
<dbReference type="InterPro" id="IPR036390">
    <property type="entry name" value="WH_DNA-bd_sf"/>
</dbReference>
<dbReference type="PROSITE" id="PS50995">
    <property type="entry name" value="HTH_MARR_2"/>
    <property type="match status" value="1"/>
</dbReference>
<evidence type="ECO:0000313" key="3">
    <source>
        <dbReference type="Proteomes" id="UP000466607"/>
    </source>
</evidence>